<keyword evidence="1" id="KW-0547">Nucleotide-binding</keyword>
<dbReference type="OrthoDB" id="9782422at2"/>
<accession>A0A5J6SJT3</accession>
<sequence>MKELFRVCKEAVYASLQDEGRIGYRAFGIPTAGPMDAQAFRLGNKIIGNLPDAAAIELFLGGLSLEVLATHTIAIGGADLHAEIDGMKAPLWKTITVTKGQILSFTKPMHGSIAYIFAVGGFDSVTTLGSKSAYPKANIGVTIKKGLVLFVPNLSLPKLQRGLVASEIPTYNQEVEVEVWQSPHLSLVEKESVHTFFNSEYTYKGGDRMGYYINGPKLHFMNKSDILSEATQFGTIQVPSNGQPVVLMADAQTVGGYATLGKVADKDLWKIAQLRNGGKIKFKEI</sequence>
<dbReference type="PANTHER" id="PTHR43309:SF5">
    <property type="entry name" value="5-OXOPROLINASE SUBUNIT C"/>
    <property type="match status" value="1"/>
</dbReference>
<keyword evidence="6" id="KW-1185">Reference proteome</keyword>
<protein>
    <submittedName>
        <fullName evidence="5">Allophanate hydrolase subunit 2 family protein</fullName>
    </submittedName>
</protein>
<dbReference type="NCBIfam" id="TIGR00724">
    <property type="entry name" value="urea_amlyse_rel"/>
    <property type="match status" value="1"/>
</dbReference>
<reference evidence="5 6" key="1">
    <citation type="submission" date="2018-07" db="EMBL/GenBank/DDBJ databases">
        <title>Complete genome sequence of Psychrobacillus sp. PB01, isolated from iceberg, and comparative genome analysis of Psychrobacillus strains.</title>
        <authorList>
            <person name="Lee P.C."/>
        </authorList>
    </citation>
    <scope>NUCLEOTIDE SEQUENCE [LARGE SCALE GENOMIC DNA]</scope>
    <source>
        <strain evidence="5 6">PB01</strain>
    </source>
</reference>
<evidence type="ECO:0000256" key="2">
    <source>
        <dbReference type="ARBA" id="ARBA00022801"/>
    </source>
</evidence>
<evidence type="ECO:0000256" key="3">
    <source>
        <dbReference type="ARBA" id="ARBA00022840"/>
    </source>
</evidence>
<dbReference type="PANTHER" id="PTHR43309">
    <property type="entry name" value="5-OXOPROLINASE SUBUNIT C"/>
    <property type="match status" value="1"/>
</dbReference>
<dbReference type="InterPro" id="IPR052708">
    <property type="entry name" value="PxpC"/>
</dbReference>
<dbReference type="Proteomes" id="UP000325517">
    <property type="component" value="Chromosome"/>
</dbReference>
<dbReference type="GO" id="GO:0016787">
    <property type="term" value="F:hydrolase activity"/>
    <property type="evidence" value="ECO:0007669"/>
    <property type="project" value="UniProtKB-KW"/>
</dbReference>
<evidence type="ECO:0000259" key="4">
    <source>
        <dbReference type="SMART" id="SM00797"/>
    </source>
</evidence>
<dbReference type="KEGG" id="psyo:PB01_04570"/>
<feature type="domain" description="Carboxyltransferase" evidence="4">
    <location>
        <begin position="26"/>
        <end position="285"/>
    </location>
</feature>
<evidence type="ECO:0000313" key="5">
    <source>
        <dbReference type="EMBL" id="QFF98150.1"/>
    </source>
</evidence>
<dbReference type="SMART" id="SM00797">
    <property type="entry name" value="AHS2"/>
    <property type="match status" value="1"/>
</dbReference>
<dbReference type="EMBL" id="CP031223">
    <property type="protein sequence ID" value="QFF98150.1"/>
    <property type="molecule type" value="Genomic_DNA"/>
</dbReference>
<dbReference type="AlphaFoldDB" id="A0A5J6SJT3"/>
<evidence type="ECO:0000256" key="1">
    <source>
        <dbReference type="ARBA" id="ARBA00022741"/>
    </source>
</evidence>
<evidence type="ECO:0000313" key="6">
    <source>
        <dbReference type="Proteomes" id="UP000325517"/>
    </source>
</evidence>
<organism evidence="5 6">
    <name type="scientific">Psychrobacillus glaciei</name>
    <dbReference type="NCBI Taxonomy" id="2283160"/>
    <lineage>
        <taxon>Bacteria</taxon>
        <taxon>Bacillati</taxon>
        <taxon>Bacillota</taxon>
        <taxon>Bacilli</taxon>
        <taxon>Bacillales</taxon>
        <taxon>Bacillaceae</taxon>
        <taxon>Psychrobacillus</taxon>
    </lineage>
</organism>
<dbReference type="SUPFAM" id="SSF50891">
    <property type="entry name" value="Cyclophilin-like"/>
    <property type="match status" value="1"/>
</dbReference>
<keyword evidence="3" id="KW-0067">ATP-binding</keyword>
<dbReference type="InterPro" id="IPR029000">
    <property type="entry name" value="Cyclophilin-like_dom_sf"/>
</dbReference>
<dbReference type="Gene3D" id="2.40.100.10">
    <property type="entry name" value="Cyclophilin-like"/>
    <property type="match status" value="1"/>
</dbReference>
<keyword evidence="2 5" id="KW-0378">Hydrolase</keyword>
<dbReference type="InterPro" id="IPR003778">
    <property type="entry name" value="CT_A_B"/>
</dbReference>
<name>A0A5J6SJT3_9BACI</name>
<gene>
    <name evidence="5" type="ORF">PB01_04570</name>
</gene>
<dbReference type="RefSeq" id="WP_151699093.1">
    <property type="nucleotide sequence ID" value="NZ_CP031223.1"/>
</dbReference>
<proteinExistence type="predicted"/>
<dbReference type="GO" id="GO:0005524">
    <property type="term" value="F:ATP binding"/>
    <property type="evidence" value="ECO:0007669"/>
    <property type="project" value="UniProtKB-KW"/>
</dbReference>
<dbReference type="Pfam" id="PF02626">
    <property type="entry name" value="CT_A_B"/>
    <property type="match status" value="1"/>
</dbReference>